<evidence type="ECO:0000256" key="8">
    <source>
        <dbReference type="ARBA" id="ARBA00023136"/>
    </source>
</evidence>
<gene>
    <name evidence="10" type="primary">ycf4</name>
    <name evidence="10" type="ORF">CsCp032</name>
</gene>
<dbReference type="AlphaFoldDB" id="A0A1S5RVS6"/>
<evidence type="ECO:0000256" key="2">
    <source>
        <dbReference type="ARBA" id="ARBA00004141"/>
    </source>
</evidence>
<comment type="function">
    <text evidence="1">Seems to be required for the assembly of the photosystem I complex.</text>
</comment>
<organism evidence="10">
    <name type="scientific">Cajanus scarabaeoides</name>
    <dbReference type="NCBI Taxonomy" id="669084"/>
    <lineage>
        <taxon>Eukaryota</taxon>
        <taxon>Viridiplantae</taxon>
        <taxon>Streptophyta</taxon>
        <taxon>Embryophyta</taxon>
        <taxon>Tracheophyta</taxon>
        <taxon>Spermatophyta</taxon>
        <taxon>Magnoliopsida</taxon>
        <taxon>eudicotyledons</taxon>
        <taxon>Gunneridae</taxon>
        <taxon>Pentapetalae</taxon>
        <taxon>rosids</taxon>
        <taxon>fabids</taxon>
        <taxon>Fabales</taxon>
        <taxon>Fabaceae</taxon>
        <taxon>Papilionoideae</taxon>
        <taxon>50 kb inversion clade</taxon>
        <taxon>NPAAA clade</taxon>
        <taxon>indigoferoid/millettioid clade</taxon>
        <taxon>Phaseoleae</taxon>
        <taxon>Cajanus</taxon>
    </lineage>
</organism>
<feature type="transmembrane region" description="Helical" evidence="9">
    <location>
        <begin position="21"/>
        <end position="46"/>
    </location>
</feature>
<name>A0A1S5RVS6_9FABA</name>
<evidence type="ECO:0000256" key="5">
    <source>
        <dbReference type="ARBA" id="ARBA00022531"/>
    </source>
</evidence>
<comment type="subcellular location">
    <subcellularLocation>
        <location evidence="2">Membrane</location>
        <topology evidence="2">Multi-pass membrane protein</topology>
    </subcellularLocation>
</comment>
<sequence length="54" mass="6332">MNILLRLDHLLVYSITESRKISNFFWAFIIFLGSLGLLLVAISSYIGMDFFHFF</sequence>
<evidence type="ECO:0000256" key="1">
    <source>
        <dbReference type="ARBA" id="ARBA00002862"/>
    </source>
</evidence>
<evidence type="ECO:0000256" key="3">
    <source>
        <dbReference type="ARBA" id="ARBA00008198"/>
    </source>
</evidence>
<evidence type="ECO:0000256" key="7">
    <source>
        <dbReference type="ARBA" id="ARBA00022989"/>
    </source>
</evidence>
<keyword evidence="5" id="KW-0602">Photosynthesis</keyword>
<keyword evidence="8 9" id="KW-0472">Membrane</keyword>
<protein>
    <recommendedName>
        <fullName evidence="4">Photosystem I assembly protein Ycf4</fullName>
    </recommendedName>
</protein>
<keyword evidence="6 9" id="KW-0812">Transmembrane</keyword>
<dbReference type="InterPro" id="IPR003359">
    <property type="entry name" value="PSI_Ycf4_assembly"/>
</dbReference>
<evidence type="ECO:0000256" key="9">
    <source>
        <dbReference type="SAM" id="Phobius"/>
    </source>
</evidence>
<dbReference type="EMBL" id="KU729878">
    <property type="protein sequence ID" value="AOY40473.1"/>
    <property type="molecule type" value="Genomic_DNA"/>
</dbReference>
<dbReference type="GO" id="GO:0009522">
    <property type="term" value="C:photosystem I"/>
    <property type="evidence" value="ECO:0007669"/>
    <property type="project" value="InterPro"/>
</dbReference>
<dbReference type="Pfam" id="PF02392">
    <property type="entry name" value="Ycf4"/>
    <property type="match status" value="1"/>
</dbReference>
<keyword evidence="10" id="KW-0934">Plastid</keyword>
<proteinExistence type="inferred from homology"/>
<comment type="similarity">
    <text evidence="3">Belongs to the Ycf4 family.</text>
</comment>
<reference evidence="10" key="1">
    <citation type="journal article" date="2016" name="Front. Plant Sci.">
        <title>Chloroplast Genome Sequence of Pigeonpea (Cajanus cajan (L.) Millspaugh) and Cajanus scarabaeoides (L.) Thouars: Genome Organization and Comparison with Other Legumes.</title>
        <authorList>
            <person name="Kaila T."/>
            <person name="Chaduvla P.K."/>
            <person name="Saxena S."/>
            <person name="Bahadur K."/>
            <person name="Gahukar S.J."/>
            <person name="Chaudhury A."/>
            <person name="Sharma T.R."/>
            <person name="Singh N.K."/>
            <person name="Gaikwad K."/>
        </authorList>
    </citation>
    <scope>NUCLEOTIDE SEQUENCE</scope>
</reference>
<geneLocation type="chloroplast" evidence="10"/>
<keyword evidence="10" id="KW-0150">Chloroplast</keyword>
<keyword evidence="7 9" id="KW-1133">Transmembrane helix</keyword>
<accession>A0A1S5RVS6</accession>
<evidence type="ECO:0000313" key="10">
    <source>
        <dbReference type="EMBL" id="AOY40473.1"/>
    </source>
</evidence>
<dbReference type="GO" id="GO:0015979">
    <property type="term" value="P:photosynthesis"/>
    <property type="evidence" value="ECO:0007669"/>
    <property type="project" value="UniProtKB-KW"/>
</dbReference>
<evidence type="ECO:0000256" key="4">
    <source>
        <dbReference type="ARBA" id="ARBA00015395"/>
    </source>
</evidence>
<evidence type="ECO:0000256" key="6">
    <source>
        <dbReference type="ARBA" id="ARBA00022692"/>
    </source>
</evidence>